<dbReference type="Proteomes" id="UP000199705">
    <property type="component" value="Unassembled WGS sequence"/>
</dbReference>
<gene>
    <name evidence="1" type="ORF">SAMN05192573_12123</name>
</gene>
<proteinExistence type="predicted"/>
<protein>
    <submittedName>
        <fullName evidence="1">Uncharacterized protein</fullName>
    </submittedName>
</protein>
<accession>A0A1G8KQ54</accession>
<name>A0A1G8KQ54_9SPHI</name>
<keyword evidence="2" id="KW-1185">Reference proteome</keyword>
<sequence length="63" mass="7266">MKGLTVSKKNIEINENINKHQAAQKQAHQYKEFRPKFELGSHLSNTSSINFTCTIKFCLFLIP</sequence>
<evidence type="ECO:0000313" key="1">
    <source>
        <dbReference type="EMBL" id="SDI45010.1"/>
    </source>
</evidence>
<evidence type="ECO:0000313" key="2">
    <source>
        <dbReference type="Proteomes" id="UP000199705"/>
    </source>
</evidence>
<reference evidence="2" key="1">
    <citation type="submission" date="2016-10" db="EMBL/GenBank/DDBJ databases">
        <authorList>
            <person name="Varghese N."/>
            <person name="Submissions S."/>
        </authorList>
    </citation>
    <scope>NUCLEOTIDE SEQUENCE [LARGE SCALE GENOMIC DNA]</scope>
    <source>
        <strain evidence="2">Gh-67</strain>
    </source>
</reference>
<organism evidence="1 2">
    <name type="scientific">Mucilaginibacter gossypii</name>
    <dbReference type="NCBI Taxonomy" id="551996"/>
    <lineage>
        <taxon>Bacteria</taxon>
        <taxon>Pseudomonadati</taxon>
        <taxon>Bacteroidota</taxon>
        <taxon>Sphingobacteriia</taxon>
        <taxon>Sphingobacteriales</taxon>
        <taxon>Sphingobacteriaceae</taxon>
        <taxon>Mucilaginibacter</taxon>
    </lineage>
</organism>
<dbReference type="EMBL" id="FNCG01000021">
    <property type="protein sequence ID" value="SDI45010.1"/>
    <property type="molecule type" value="Genomic_DNA"/>
</dbReference>
<dbReference type="AlphaFoldDB" id="A0A1G8KQ54"/>